<evidence type="ECO:0000259" key="1">
    <source>
        <dbReference type="SMART" id="SM00382"/>
    </source>
</evidence>
<keyword evidence="2" id="KW-0067">ATP-binding</keyword>
<dbReference type="RefSeq" id="WP_341412356.1">
    <property type="nucleotide sequence ID" value="NZ_JBBUTH010000010.1"/>
</dbReference>
<dbReference type="PANTHER" id="PTHR46411:SF2">
    <property type="entry name" value="AAA+ ATPASE DOMAIN-CONTAINING PROTEIN"/>
    <property type="match status" value="1"/>
</dbReference>
<evidence type="ECO:0000313" key="3">
    <source>
        <dbReference type="Proteomes" id="UP001365405"/>
    </source>
</evidence>
<dbReference type="CDD" id="cd19481">
    <property type="entry name" value="RecA-like_protease"/>
    <property type="match status" value="1"/>
</dbReference>
<dbReference type="GO" id="GO:0005524">
    <property type="term" value="F:ATP binding"/>
    <property type="evidence" value="ECO:0007669"/>
    <property type="project" value="UniProtKB-KW"/>
</dbReference>
<dbReference type="Gene3D" id="3.40.50.300">
    <property type="entry name" value="P-loop containing nucleotide triphosphate hydrolases"/>
    <property type="match status" value="1"/>
</dbReference>
<dbReference type="InterPro" id="IPR027417">
    <property type="entry name" value="P-loop_NTPase"/>
</dbReference>
<reference evidence="2 3" key="1">
    <citation type="submission" date="2024-04" db="EMBL/GenBank/DDBJ databases">
        <title>Novel species of the genus Ideonella isolated from streams.</title>
        <authorList>
            <person name="Lu H."/>
        </authorList>
    </citation>
    <scope>NUCLEOTIDE SEQUENCE [LARGE SCALE GENOMIC DNA]</scope>
    <source>
        <strain evidence="2 3">DXS22W</strain>
    </source>
</reference>
<proteinExistence type="predicted"/>
<dbReference type="Pfam" id="PF00004">
    <property type="entry name" value="AAA"/>
    <property type="match status" value="1"/>
</dbReference>
<dbReference type="InterPro" id="IPR003959">
    <property type="entry name" value="ATPase_AAA_core"/>
</dbReference>
<name>A0ABU9CLB9_9BURK</name>
<dbReference type="SUPFAM" id="SSF52540">
    <property type="entry name" value="P-loop containing nucleoside triphosphate hydrolases"/>
    <property type="match status" value="1"/>
</dbReference>
<keyword evidence="3" id="KW-1185">Reference proteome</keyword>
<protein>
    <submittedName>
        <fullName evidence="2">ATP-binding protein</fullName>
    </submittedName>
</protein>
<keyword evidence="2" id="KW-0547">Nucleotide-binding</keyword>
<dbReference type="SMART" id="SM00382">
    <property type="entry name" value="AAA"/>
    <property type="match status" value="1"/>
</dbReference>
<dbReference type="InterPro" id="IPR003593">
    <property type="entry name" value="AAA+_ATPase"/>
</dbReference>
<feature type="domain" description="AAA+ ATPase" evidence="1">
    <location>
        <begin position="393"/>
        <end position="520"/>
    </location>
</feature>
<accession>A0ABU9CLB9</accession>
<dbReference type="Proteomes" id="UP001365405">
    <property type="component" value="Unassembled WGS sequence"/>
</dbReference>
<evidence type="ECO:0000313" key="2">
    <source>
        <dbReference type="EMBL" id="MEK8052629.1"/>
    </source>
</evidence>
<comment type="caution">
    <text evidence="2">The sequence shown here is derived from an EMBL/GenBank/DDBJ whole genome shotgun (WGS) entry which is preliminary data.</text>
</comment>
<sequence length="603" mass="65553">MKLQLDRHQVQALALAFPSLHMLRDPLRYGHRVELTAGSLPLDALEMLARLYDEAGAALTGRAAQLRALVSALRDGATEPRFAPGSELEALLPAFVTYLMKNAHADRARGKYASDVNGRGWLFATNADGKPLPWVVTRIDFVAGSSEENAKLMVELKAQAKATVLSQTLRVADADLRALAGPADAGPTIAELLAAKGFLKETPELLAACDATNERYAAWHGRYGALFNASGTGFHAEDPNATHRDTDWSRKDQIVLASGGGSARLVNDEGILPPRAALLDAPGDILGPYLRKAGKSSDYEYEHECSDLKAQLQALADAGTPLFTRLPVHGYLFMFHLELHQHLWVHVDDMQPHVYAPELKGKLVLPREQTDLIDILTAEMDVLMDDVVAGKGGGTTVLCAGPPGVGKTLTAEVYAEVIGRPLYRVHSGQLGLNVAQMEQALKEALTRAQRWGAVMLIDEADVYIRKRSDDIAANAVVGVFLRVLEYFDGLLFLTTNRIDDIDEAIVSRCIALIRYHAPDHAARERIWRVMAQQFELAIDDALIATLAATYPQATGRDIKGLAKLVAKTCRHQALAPTLAVFARCALFRALDAHPVDEPALEGG</sequence>
<organism evidence="2 3">
    <name type="scientific">Pseudaquabacterium inlustre</name>
    <dbReference type="NCBI Taxonomy" id="2984192"/>
    <lineage>
        <taxon>Bacteria</taxon>
        <taxon>Pseudomonadati</taxon>
        <taxon>Pseudomonadota</taxon>
        <taxon>Betaproteobacteria</taxon>
        <taxon>Burkholderiales</taxon>
        <taxon>Sphaerotilaceae</taxon>
        <taxon>Pseudaquabacterium</taxon>
    </lineage>
</organism>
<dbReference type="PANTHER" id="PTHR46411">
    <property type="entry name" value="FAMILY ATPASE, PUTATIVE-RELATED"/>
    <property type="match status" value="1"/>
</dbReference>
<dbReference type="EMBL" id="JBBUTH010000010">
    <property type="protein sequence ID" value="MEK8052629.1"/>
    <property type="molecule type" value="Genomic_DNA"/>
</dbReference>
<gene>
    <name evidence="2" type="ORF">AACH10_20435</name>
</gene>